<evidence type="ECO:0000313" key="2">
    <source>
        <dbReference type="EMBL" id="AWW32880.1"/>
    </source>
</evidence>
<dbReference type="Pfam" id="PF12708">
    <property type="entry name" value="Pect-lyase_RHGA_epim"/>
    <property type="match status" value="1"/>
</dbReference>
<accession>A0A2Z4IQ35</accession>
<dbReference type="Gene3D" id="2.160.20.10">
    <property type="entry name" value="Single-stranded right-handed beta-helix, Pectin lyase-like"/>
    <property type="match status" value="1"/>
</dbReference>
<dbReference type="InterPro" id="IPR011050">
    <property type="entry name" value="Pectin_lyase_fold/virulence"/>
</dbReference>
<feature type="domain" description="Rhamnogalacturonase A/B/Epimerase-like pectate lyase" evidence="1">
    <location>
        <begin position="46"/>
        <end position="266"/>
    </location>
</feature>
<dbReference type="Proteomes" id="UP000248688">
    <property type="component" value="Chromosome"/>
</dbReference>
<dbReference type="InterPro" id="IPR024535">
    <property type="entry name" value="RHGA/B-epi-like_pectate_lyase"/>
</dbReference>
<organism evidence="2 3">
    <name type="scientific">Echinicola strongylocentroti</name>
    <dbReference type="NCBI Taxonomy" id="1795355"/>
    <lineage>
        <taxon>Bacteria</taxon>
        <taxon>Pseudomonadati</taxon>
        <taxon>Bacteroidota</taxon>
        <taxon>Cytophagia</taxon>
        <taxon>Cytophagales</taxon>
        <taxon>Cyclobacteriaceae</taxon>
        <taxon>Echinicola</taxon>
    </lineage>
</organism>
<protein>
    <submittedName>
        <fullName evidence="2">Iota-carrageenase A2</fullName>
    </submittedName>
</protein>
<reference evidence="2 3" key="1">
    <citation type="submission" date="2018-06" db="EMBL/GenBank/DDBJ databases">
        <title>Echinicola strongylocentroti sp. nov., isolated from a sea urchin Strongylocentrotus intermedius.</title>
        <authorList>
            <person name="Bae S.S."/>
        </authorList>
    </citation>
    <scope>NUCLEOTIDE SEQUENCE [LARGE SCALE GENOMIC DNA]</scope>
    <source>
        <strain evidence="2 3">MEBiC08714</strain>
    </source>
</reference>
<evidence type="ECO:0000259" key="1">
    <source>
        <dbReference type="Pfam" id="PF12708"/>
    </source>
</evidence>
<dbReference type="AlphaFoldDB" id="A0A2Z4IQ35"/>
<keyword evidence="3" id="KW-1185">Reference proteome</keyword>
<dbReference type="OrthoDB" id="6376028at2"/>
<dbReference type="RefSeq" id="WP_112786252.1">
    <property type="nucleotide sequence ID" value="NZ_CP030041.1"/>
</dbReference>
<dbReference type="SUPFAM" id="SSF51126">
    <property type="entry name" value="Pectin lyase-like"/>
    <property type="match status" value="1"/>
</dbReference>
<proteinExistence type="predicted"/>
<evidence type="ECO:0000313" key="3">
    <source>
        <dbReference type="Proteomes" id="UP000248688"/>
    </source>
</evidence>
<gene>
    <name evidence="2" type="ORF">DN752_23580</name>
</gene>
<dbReference type="EMBL" id="CP030041">
    <property type="protein sequence ID" value="AWW32880.1"/>
    <property type="molecule type" value="Genomic_DNA"/>
</dbReference>
<name>A0A2Z4IQ35_9BACT</name>
<sequence>MLKLKNLIPCVLSSLILGSCIVDTPTGMSEIDEYVNRDVGIRVNLVDDYGANGSDEEDDTPFLTQAIAELSSDHDGGTIYIPEGTFHLGQVHLASNIHIEIEGETVIIPVERPDDKNYSVFYMGSNSPVVENVSIVGVNGRFTIDMRAVTNGNIRGFQFNNVDQFYLANFDVLDNLTKFSAVTFGFADYEGNYFYPKNGMVKNGSTFNSAYGYGLVQMQAGQNIKFKNIYGDGGVTLRLETGYKLMNELQIGGLFDIEGKNITCENGNAAVMISPHSIKNGRFDIKNVTAVNCGIGIRLGAGYVAKSQLHLDIEPGTFDSTSTIENVHAVYGETTQLKSKHFEFMPCELRDQVSLVEMPYESKPIHTGPSICPVLNSAYGENPADGDFKIDVKNITAEGFDLLDNWELRREDAIPDCPEDI</sequence>
<dbReference type="PROSITE" id="PS51257">
    <property type="entry name" value="PROKAR_LIPOPROTEIN"/>
    <property type="match status" value="1"/>
</dbReference>
<dbReference type="KEGG" id="est:DN752_23580"/>
<dbReference type="InterPro" id="IPR012334">
    <property type="entry name" value="Pectin_lyas_fold"/>
</dbReference>